<comment type="caution">
    <text evidence="2">The sequence shown here is derived from an EMBL/GenBank/DDBJ whole genome shotgun (WGS) entry which is preliminary data.</text>
</comment>
<evidence type="ECO:0008006" key="4">
    <source>
        <dbReference type="Google" id="ProtNLM"/>
    </source>
</evidence>
<feature type="transmembrane region" description="Helical" evidence="1">
    <location>
        <begin position="40"/>
        <end position="59"/>
    </location>
</feature>
<sequence>MKTSTPHKRSNLPENPKFFDHIFYWAWHYTPSGGMPHRSFIAVTFVRLAFWLLPFAVASQFVGDDILLHVYTLAEGHPAGLLTVLSFACFFWWDICCYKEKKYLSVQDYYDRKGNMERLRHRRRFFIYMALTLLAAVLDLWLYSLCEERYITILSEFSR</sequence>
<keyword evidence="1" id="KW-0812">Transmembrane</keyword>
<name>A0A412SA29_BACUN</name>
<protein>
    <recommendedName>
        <fullName evidence="4">Transmembrane protein</fullName>
    </recommendedName>
</protein>
<dbReference type="AlphaFoldDB" id="A0A412SA29"/>
<dbReference type="RefSeq" id="WP_117922936.1">
    <property type="nucleotide sequence ID" value="NZ_QRXV01000032.1"/>
</dbReference>
<accession>A0A412SA29</accession>
<keyword evidence="1" id="KW-0472">Membrane</keyword>
<reference evidence="2 3" key="1">
    <citation type="submission" date="2018-08" db="EMBL/GenBank/DDBJ databases">
        <title>A genome reference for cultivated species of the human gut microbiota.</title>
        <authorList>
            <person name="Zou Y."/>
            <person name="Xue W."/>
            <person name="Luo G."/>
        </authorList>
    </citation>
    <scope>NUCLEOTIDE SEQUENCE [LARGE SCALE GENOMIC DNA]</scope>
    <source>
        <strain evidence="2 3">AF17-20</strain>
    </source>
</reference>
<organism evidence="2 3">
    <name type="scientific">Bacteroides uniformis</name>
    <dbReference type="NCBI Taxonomy" id="820"/>
    <lineage>
        <taxon>Bacteria</taxon>
        <taxon>Pseudomonadati</taxon>
        <taxon>Bacteroidota</taxon>
        <taxon>Bacteroidia</taxon>
        <taxon>Bacteroidales</taxon>
        <taxon>Bacteroidaceae</taxon>
        <taxon>Bacteroides</taxon>
    </lineage>
</organism>
<feature type="transmembrane region" description="Helical" evidence="1">
    <location>
        <begin position="79"/>
        <end position="98"/>
    </location>
</feature>
<evidence type="ECO:0000313" key="2">
    <source>
        <dbReference type="EMBL" id="RGU34508.1"/>
    </source>
</evidence>
<dbReference type="EMBL" id="QRXV01000032">
    <property type="protein sequence ID" value="RGU34508.1"/>
    <property type="molecule type" value="Genomic_DNA"/>
</dbReference>
<gene>
    <name evidence="2" type="ORF">DWW83_20570</name>
</gene>
<dbReference type="Proteomes" id="UP000284022">
    <property type="component" value="Unassembled WGS sequence"/>
</dbReference>
<proteinExistence type="predicted"/>
<evidence type="ECO:0000256" key="1">
    <source>
        <dbReference type="SAM" id="Phobius"/>
    </source>
</evidence>
<keyword evidence="1" id="KW-1133">Transmembrane helix</keyword>
<evidence type="ECO:0000313" key="3">
    <source>
        <dbReference type="Proteomes" id="UP000284022"/>
    </source>
</evidence>
<feature type="transmembrane region" description="Helical" evidence="1">
    <location>
        <begin position="125"/>
        <end position="143"/>
    </location>
</feature>